<protein>
    <recommendedName>
        <fullName evidence="1">Lon N-terminal domain-containing protein</fullName>
    </recommendedName>
</protein>
<dbReference type="InterPro" id="IPR003111">
    <property type="entry name" value="Lon_prtase_N"/>
</dbReference>
<proteinExistence type="predicted"/>
<dbReference type="Gene3D" id="2.30.130.40">
    <property type="entry name" value="LON domain-like"/>
    <property type="match status" value="1"/>
</dbReference>
<dbReference type="AlphaFoldDB" id="A0A7S0HUK2"/>
<feature type="domain" description="Lon N-terminal" evidence="1">
    <location>
        <begin position="70"/>
        <end position="182"/>
    </location>
</feature>
<dbReference type="EMBL" id="HBEO01029826">
    <property type="protein sequence ID" value="CAD8502096.1"/>
    <property type="molecule type" value="Transcribed_RNA"/>
</dbReference>
<dbReference type="SUPFAM" id="SSF88697">
    <property type="entry name" value="PUA domain-like"/>
    <property type="match status" value="1"/>
</dbReference>
<evidence type="ECO:0000259" key="1">
    <source>
        <dbReference type="Pfam" id="PF02190"/>
    </source>
</evidence>
<reference evidence="2" key="1">
    <citation type="submission" date="2021-01" db="EMBL/GenBank/DDBJ databases">
        <authorList>
            <person name="Corre E."/>
            <person name="Pelletier E."/>
            <person name="Niang G."/>
            <person name="Scheremetjew M."/>
            <person name="Finn R."/>
            <person name="Kale V."/>
            <person name="Holt S."/>
            <person name="Cochrane G."/>
            <person name="Meng A."/>
            <person name="Brown T."/>
            <person name="Cohen L."/>
        </authorList>
    </citation>
    <scope>NUCLEOTIDE SEQUENCE</scope>
    <source>
        <strain evidence="2">CCMP325</strain>
    </source>
</reference>
<sequence length="186" mass="20915">MVSPYITGLAFCLSTTGCLFQNERCFDVRQQRYTYLTRFPGTRRLWKRNPSIGQLSANLKIQAFQRLPLLPVAPSEGGVLFPECKAIVQVSGEDELSSLRSIEAERLPLFGYCTVDEAGEMYSVGTMALLENVHWASVVSEEEDGDVLDLDEQIAICSCIGVQRFKILEVEQLKPFPVARVQLFCR</sequence>
<organism evidence="2">
    <name type="scientific">Hanusia phi</name>
    <dbReference type="NCBI Taxonomy" id="3032"/>
    <lineage>
        <taxon>Eukaryota</taxon>
        <taxon>Cryptophyceae</taxon>
        <taxon>Pyrenomonadales</taxon>
        <taxon>Geminigeraceae</taxon>
        <taxon>Hanusia</taxon>
    </lineage>
</organism>
<dbReference type="InterPro" id="IPR046336">
    <property type="entry name" value="Lon_prtase_N_sf"/>
</dbReference>
<gene>
    <name evidence="2" type="ORF">HPHI1048_LOCUS20260</name>
</gene>
<evidence type="ECO:0000313" key="2">
    <source>
        <dbReference type="EMBL" id="CAD8502096.1"/>
    </source>
</evidence>
<dbReference type="Pfam" id="PF02190">
    <property type="entry name" value="LON_substr_bdg"/>
    <property type="match status" value="1"/>
</dbReference>
<name>A0A7S0HUK2_9CRYP</name>
<accession>A0A7S0HUK2</accession>
<dbReference type="InterPro" id="IPR015947">
    <property type="entry name" value="PUA-like_sf"/>
</dbReference>